<evidence type="ECO:0000313" key="3">
    <source>
        <dbReference type="EMBL" id="SEH47811.1"/>
    </source>
</evidence>
<organism evidence="3 4">
    <name type="scientific">Halopenitus malekzadehii</name>
    <dbReference type="NCBI Taxonomy" id="1267564"/>
    <lineage>
        <taxon>Archaea</taxon>
        <taxon>Methanobacteriati</taxon>
        <taxon>Methanobacteriota</taxon>
        <taxon>Stenosarchaea group</taxon>
        <taxon>Halobacteria</taxon>
        <taxon>Halobacteriales</taxon>
        <taxon>Haloferacaceae</taxon>
        <taxon>Halopenitus</taxon>
    </lineage>
</organism>
<dbReference type="Proteomes" id="UP000199215">
    <property type="component" value="Unassembled WGS sequence"/>
</dbReference>
<feature type="domain" description="DUS-like FMN-binding" evidence="2">
    <location>
        <begin position="121"/>
        <end position="258"/>
    </location>
</feature>
<dbReference type="PANTHER" id="PTHR11082:SF36">
    <property type="entry name" value="DUS-LIKE FMN-BINDING DOMAIN-CONTAINING PROTEIN"/>
    <property type="match status" value="1"/>
</dbReference>
<dbReference type="SUPFAM" id="SSF51395">
    <property type="entry name" value="FMN-linked oxidoreductases"/>
    <property type="match status" value="1"/>
</dbReference>
<dbReference type="Pfam" id="PF01207">
    <property type="entry name" value="Dus"/>
    <property type="match status" value="1"/>
</dbReference>
<feature type="region of interest" description="Disordered" evidence="1">
    <location>
        <begin position="265"/>
        <end position="297"/>
    </location>
</feature>
<protein>
    <submittedName>
        <fullName evidence="3">TIM-barrel protein, putative</fullName>
    </submittedName>
</protein>
<dbReference type="Gene3D" id="3.20.20.70">
    <property type="entry name" value="Aldolase class I"/>
    <property type="match status" value="1"/>
</dbReference>
<proteinExistence type="predicted"/>
<dbReference type="InterPro" id="IPR013785">
    <property type="entry name" value="Aldolase_TIM"/>
</dbReference>
<name>A0A1H6INE3_9EURY</name>
<feature type="compositionally biased region" description="Basic and acidic residues" evidence="1">
    <location>
        <begin position="1"/>
        <end position="16"/>
    </location>
</feature>
<keyword evidence="4" id="KW-1185">Reference proteome</keyword>
<accession>A0A1H6INE3</accession>
<dbReference type="STRING" id="1267564.SAMN05192561_102329"/>
<feature type="region of interest" description="Disordered" evidence="1">
    <location>
        <begin position="1"/>
        <end position="20"/>
    </location>
</feature>
<sequence length="297" mass="30584">MAHEEHDEMVPERSEVDPGGSDAVVPFVPPVAIASLSGRSDAAWASAAAPYVGCAVLGGIALDPASRAAARDLVERGREEFLPNDPFAFIDSQVAALEDVPLRPAVNVRSTTLPPIERAAAVCTSHDAILEVNAHCRQPELCAVGCGESLLADRDRLSEYVAAAATAGVTVSVKARAGVSGVDLPAVARTVEDAGGHILHLDAMDTERAVADVTAATDLFVIANNEVRDRESVREYAEYGADAVSVGRPSDDPIVLDRVASAAAALDLGPDSDSESAPGSGGESDSETGSIPEDAPL</sequence>
<dbReference type="PANTHER" id="PTHR11082">
    <property type="entry name" value="TRNA-DIHYDROURIDINE SYNTHASE"/>
    <property type="match status" value="1"/>
</dbReference>
<dbReference type="InterPro" id="IPR035587">
    <property type="entry name" value="DUS-like_FMN-bd"/>
</dbReference>
<dbReference type="AlphaFoldDB" id="A0A1H6INE3"/>
<evidence type="ECO:0000256" key="1">
    <source>
        <dbReference type="SAM" id="MobiDB-lite"/>
    </source>
</evidence>
<evidence type="ECO:0000259" key="2">
    <source>
        <dbReference type="Pfam" id="PF01207"/>
    </source>
</evidence>
<evidence type="ECO:0000313" key="4">
    <source>
        <dbReference type="Proteomes" id="UP000199215"/>
    </source>
</evidence>
<dbReference type="EMBL" id="FNWU01000002">
    <property type="protein sequence ID" value="SEH47811.1"/>
    <property type="molecule type" value="Genomic_DNA"/>
</dbReference>
<reference evidence="3 4" key="1">
    <citation type="submission" date="2016-10" db="EMBL/GenBank/DDBJ databases">
        <authorList>
            <person name="de Groot N.N."/>
        </authorList>
    </citation>
    <scope>NUCLEOTIDE SEQUENCE [LARGE SCALE GENOMIC DNA]</scope>
    <source>
        <strain evidence="3 4">IBRC-M10418</strain>
    </source>
</reference>
<gene>
    <name evidence="3" type="ORF">SAMN05192561_102329</name>
</gene>